<proteinExistence type="predicted"/>
<gene>
    <name evidence="2" type="ORF">Pla8534_34090</name>
</gene>
<evidence type="ECO:0000313" key="3">
    <source>
        <dbReference type="Proteomes" id="UP000317648"/>
    </source>
</evidence>
<protein>
    <recommendedName>
        <fullName evidence="4">Glycosyl hydrolase family 32 N-terminal domain-containing protein</fullName>
    </recommendedName>
</protein>
<dbReference type="OrthoDB" id="180690at2"/>
<keyword evidence="1" id="KW-0732">Signal</keyword>
<dbReference type="EMBL" id="CP036433">
    <property type="protein sequence ID" value="QDU95593.1"/>
    <property type="molecule type" value="Genomic_DNA"/>
</dbReference>
<feature type="chain" id="PRO_5021997238" description="Glycosyl hydrolase family 32 N-terminal domain-containing protein" evidence="1">
    <location>
        <begin position="26"/>
        <end position="463"/>
    </location>
</feature>
<dbReference type="Gene3D" id="2.115.10.20">
    <property type="entry name" value="Glycosyl hydrolase domain, family 43"/>
    <property type="match status" value="1"/>
</dbReference>
<evidence type="ECO:0000256" key="1">
    <source>
        <dbReference type="SAM" id="SignalP"/>
    </source>
</evidence>
<reference evidence="2 3" key="1">
    <citation type="submission" date="2019-02" db="EMBL/GenBank/DDBJ databases">
        <title>Deep-cultivation of Planctomycetes and their phenomic and genomic characterization uncovers novel biology.</title>
        <authorList>
            <person name="Wiegand S."/>
            <person name="Jogler M."/>
            <person name="Boedeker C."/>
            <person name="Pinto D."/>
            <person name="Vollmers J."/>
            <person name="Rivas-Marin E."/>
            <person name="Kohn T."/>
            <person name="Peeters S.H."/>
            <person name="Heuer A."/>
            <person name="Rast P."/>
            <person name="Oberbeckmann S."/>
            <person name="Bunk B."/>
            <person name="Jeske O."/>
            <person name="Meyerdierks A."/>
            <person name="Storesund J.E."/>
            <person name="Kallscheuer N."/>
            <person name="Luecker S."/>
            <person name="Lage O.M."/>
            <person name="Pohl T."/>
            <person name="Merkel B.J."/>
            <person name="Hornburger P."/>
            <person name="Mueller R.-W."/>
            <person name="Bruemmer F."/>
            <person name="Labrenz M."/>
            <person name="Spormann A.M."/>
            <person name="Op den Camp H."/>
            <person name="Overmann J."/>
            <person name="Amann R."/>
            <person name="Jetten M.S.M."/>
            <person name="Mascher T."/>
            <person name="Medema M.H."/>
            <person name="Devos D.P."/>
            <person name="Kaster A.-K."/>
            <person name="Ovreas L."/>
            <person name="Rohde M."/>
            <person name="Galperin M.Y."/>
            <person name="Jogler C."/>
        </authorList>
    </citation>
    <scope>NUCLEOTIDE SEQUENCE [LARGE SCALE GENOMIC DNA]</scope>
    <source>
        <strain evidence="2 3">Pla85_3_4</strain>
    </source>
</reference>
<dbReference type="InterPro" id="IPR023296">
    <property type="entry name" value="Glyco_hydro_beta-prop_sf"/>
</dbReference>
<evidence type="ECO:0000313" key="2">
    <source>
        <dbReference type="EMBL" id="QDU95593.1"/>
    </source>
</evidence>
<sequence length="463" mass="52004" precursor="true">MTCRLRLYGLLAITCCFLPARFAPAAEPIAIGDRLELLVDDYLVDSLQGDIQRVMIRPEPKEVVFTADEAWEGNTSGYYTVFQDGDLYRMIYRGWQHGDKDDVAAGDRRKAAHPETTCYAESKDGVHWTKPDLGLFEYAGSKQNNIVWLGPGSHNFTAFRDDNPAAPASARYKALGRGPGGLFAFESPDCIHWKQIGEKAVITHGAFDSQNLAFWDQDRKEYRAYWRFFGQGVRKIRTAVSKNFVDWDQEADLSYTPADEGEHLYTNAIQKYARAPHLFVGFPTRFEKKSEQVEPILIVSRDGENFTRYAEPVIPRTAPQDRNHNRSNYMVWGILQLPGKPGELSVYGTENYYESTPGRLRQFVYRVDGFVALRGGSKGGQATSRLLTQSGDKLVLNYQAKQGGSLTVEVLDAAGKVVGKSQPLTGDATAATVVWQQQPKLGQGALQLRFHLQDADLYSFRFQ</sequence>
<name>A0A518DUT0_9BACT</name>
<dbReference type="KEGG" id="lcre:Pla8534_34090"/>
<evidence type="ECO:0008006" key="4">
    <source>
        <dbReference type="Google" id="ProtNLM"/>
    </source>
</evidence>
<dbReference type="AlphaFoldDB" id="A0A518DUT0"/>
<accession>A0A518DUT0</accession>
<organism evidence="2 3">
    <name type="scientific">Lignipirellula cremea</name>
    <dbReference type="NCBI Taxonomy" id="2528010"/>
    <lineage>
        <taxon>Bacteria</taxon>
        <taxon>Pseudomonadati</taxon>
        <taxon>Planctomycetota</taxon>
        <taxon>Planctomycetia</taxon>
        <taxon>Pirellulales</taxon>
        <taxon>Pirellulaceae</taxon>
        <taxon>Lignipirellula</taxon>
    </lineage>
</organism>
<dbReference type="RefSeq" id="WP_145054311.1">
    <property type="nucleotide sequence ID" value="NZ_CP036433.1"/>
</dbReference>
<keyword evidence="3" id="KW-1185">Reference proteome</keyword>
<dbReference type="SUPFAM" id="SSF75005">
    <property type="entry name" value="Arabinanase/levansucrase/invertase"/>
    <property type="match status" value="1"/>
</dbReference>
<feature type="signal peptide" evidence="1">
    <location>
        <begin position="1"/>
        <end position="25"/>
    </location>
</feature>
<dbReference type="Proteomes" id="UP000317648">
    <property type="component" value="Chromosome"/>
</dbReference>